<evidence type="ECO:0000313" key="2">
    <source>
        <dbReference type="Proteomes" id="UP000075502"/>
    </source>
</evidence>
<accession>A0A150TH47</accession>
<evidence type="ECO:0000313" key="1">
    <source>
        <dbReference type="EMBL" id="KYG04003.1"/>
    </source>
</evidence>
<sequence>MKFNEEAAERVRGELKFNEEAAERVRGELKFNPTPPRGGAALADRLLEARARALRVQRR</sequence>
<dbReference type="EMBL" id="JEME01002527">
    <property type="protein sequence ID" value="KYG04003.1"/>
    <property type="molecule type" value="Genomic_DNA"/>
</dbReference>
<proteinExistence type="predicted"/>
<dbReference type="AlphaFoldDB" id="A0A150TH47"/>
<protein>
    <submittedName>
        <fullName evidence="1">Uncharacterized protein</fullName>
    </submittedName>
</protein>
<comment type="caution">
    <text evidence="1">The sequence shown here is derived from an EMBL/GenBank/DDBJ whole genome shotgun (WGS) entry which is preliminary data.</text>
</comment>
<name>A0A150TH47_SORCE</name>
<organism evidence="1 2">
    <name type="scientific">Sorangium cellulosum</name>
    <name type="common">Polyangium cellulosum</name>
    <dbReference type="NCBI Taxonomy" id="56"/>
    <lineage>
        <taxon>Bacteria</taxon>
        <taxon>Pseudomonadati</taxon>
        <taxon>Myxococcota</taxon>
        <taxon>Polyangia</taxon>
        <taxon>Polyangiales</taxon>
        <taxon>Polyangiaceae</taxon>
        <taxon>Sorangium</taxon>
    </lineage>
</organism>
<gene>
    <name evidence="1" type="ORF">BE21_49010</name>
</gene>
<reference evidence="1 2" key="1">
    <citation type="submission" date="2014-02" db="EMBL/GenBank/DDBJ databases">
        <title>The small core and large imbalanced accessory genome model reveals a collaborative survival strategy of Sorangium cellulosum strains in nature.</title>
        <authorList>
            <person name="Han K."/>
            <person name="Peng R."/>
            <person name="Blom J."/>
            <person name="Li Y.-Z."/>
        </authorList>
    </citation>
    <scope>NUCLEOTIDE SEQUENCE [LARGE SCALE GENOMIC DNA]</scope>
    <source>
        <strain evidence="1 2">So0007-03</strain>
    </source>
</reference>
<dbReference type="Proteomes" id="UP000075502">
    <property type="component" value="Unassembled WGS sequence"/>
</dbReference>